<reference evidence="5 6" key="1">
    <citation type="journal article" date="2018" name="Microbiome">
        <title>Fine metagenomic profile of the Mediterranean stratified and mixed water columns revealed by assembly and recruitment.</title>
        <authorList>
            <person name="Haro-Moreno J.M."/>
            <person name="Lopez-Perez M."/>
            <person name="De La Torre J.R."/>
            <person name="Picazo A."/>
            <person name="Camacho A."/>
            <person name="Rodriguez-Valera F."/>
        </authorList>
    </citation>
    <scope>NUCLEOTIDE SEQUENCE [LARGE SCALE GENOMIC DNA]</scope>
    <source>
        <strain evidence="5">MED-G78</strain>
    </source>
</reference>
<feature type="site" description="Could be important to modulate the pK values of the two catalytic cysteine residues" evidence="3">
    <location>
        <position position="198"/>
    </location>
</feature>
<dbReference type="Gene3D" id="3.10.310.10">
    <property type="entry name" value="Diaminopimelate Epimerase, Chain A, domain 1"/>
    <property type="match status" value="2"/>
</dbReference>
<comment type="function">
    <text evidence="3">Catalyzes the stereoinversion of LL-2,6-diaminopimelate (L,L-DAP) to meso-diaminopimelate (meso-DAP), a precursor of L-lysine and an essential component of the bacterial peptidoglycan.</text>
</comment>
<comment type="caution">
    <text evidence="3">Lacks conserved residue(s) required for the propagation of feature annotation.</text>
</comment>
<gene>
    <name evidence="3 5" type="primary">dapF</name>
    <name evidence="5" type="ORF">DBW92_01640</name>
</gene>
<sequence length="259" mass="29195">MINYSKMNGNGNDFVIINSIESDIDLKKDFIQKIACRNKGIGFDQLILISAPKAYQNDFFVKFYNADGGEALMCLNGIRCASDYIWMKNLAPRKEMMIETTNQVSAVKPAEKSLIEVSINLPNYYEDLTLENTLKSFIKQPFFMVDSGNLHLCIKVKDINELNLNDLYEEIRALIRPYQMNISIYKIKNKEVVISTFENGVGKTLSCGSAAASIAFLETKNKQSLKVSSEGGFLNFFNANDKLVMRGPTKLDFDGVINE</sequence>
<feature type="binding site" evidence="3">
    <location>
        <begin position="208"/>
        <end position="209"/>
    </location>
    <ligand>
        <name>substrate</name>
    </ligand>
</feature>
<comment type="subcellular location">
    <subcellularLocation>
        <location evidence="3">Cytoplasm</location>
    </subcellularLocation>
</comment>
<dbReference type="Pfam" id="PF01678">
    <property type="entry name" value="DAP_epimerase"/>
    <property type="match status" value="1"/>
</dbReference>
<comment type="catalytic activity">
    <reaction evidence="3">
        <text>(2S,6S)-2,6-diaminopimelate = meso-2,6-diaminopimelate</text>
        <dbReference type="Rhea" id="RHEA:15393"/>
        <dbReference type="ChEBI" id="CHEBI:57609"/>
        <dbReference type="ChEBI" id="CHEBI:57791"/>
        <dbReference type="EC" id="5.1.1.7"/>
    </reaction>
</comment>
<dbReference type="PANTHER" id="PTHR31689">
    <property type="entry name" value="DIAMINOPIMELATE EPIMERASE, CHLOROPLASTIC"/>
    <property type="match status" value="1"/>
</dbReference>
<feature type="active site" description="Proton acceptor" evidence="3">
    <location>
        <position position="207"/>
    </location>
</feature>
<feature type="binding site" evidence="3">
    <location>
        <position position="12"/>
    </location>
    <ligand>
        <name>substrate</name>
    </ligand>
</feature>
<proteinExistence type="inferred from homology"/>
<dbReference type="GO" id="GO:0009089">
    <property type="term" value="P:lysine biosynthetic process via diaminopimelate"/>
    <property type="evidence" value="ECO:0007669"/>
    <property type="project" value="UniProtKB-UniRule"/>
</dbReference>
<feature type="binding site" evidence="3">
    <location>
        <position position="149"/>
    </location>
    <ligand>
        <name>substrate</name>
    </ligand>
</feature>
<dbReference type="InterPro" id="IPR001653">
    <property type="entry name" value="DAP_epimerase_DapF"/>
</dbReference>
<keyword evidence="3" id="KW-0028">Amino-acid biosynthesis</keyword>
<evidence type="ECO:0000256" key="2">
    <source>
        <dbReference type="ARBA" id="ARBA00023235"/>
    </source>
</evidence>
<evidence type="ECO:0000256" key="1">
    <source>
        <dbReference type="ARBA" id="ARBA00010219"/>
    </source>
</evidence>
<name>A0A368C7G5_9GAMM</name>
<feature type="site" description="Important for dimerization" evidence="3">
    <location>
        <position position="253"/>
    </location>
</feature>
<evidence type="ECO:0000313" key="6">
    <source>
        <dbReference type="Proteomes" id="UP000252915"/>
    </source>
</evidence>
<dbReference type="UniPathway" id="UPA00034">
    <property type="reaction ID" value="UER00025"/>
</dbReference>
<accession>A0A368C7G5</accession>
<feature type="binding site" evidence="3">
    <location>
        <position position="45"/>
    </location>
    <ligand>
        <name>substrate</name>
    </ligand>
</feature>
<dbReference type="HAMAP" id="MF_00197">
    <property type="entry name" value="DAP_epimerase"/>
    <property type="match status" value="1"/>
</dbReference>
<protein>
    <recommendedName>
        <fullName evidence="3 4">Diaminopimelate epimerase</fullName>
        <shortName evidence="3">DAP epimerase</shortName>
        <ecNumber evidence="3 4">5.1.1.7</ecNumber>
    </recommendedName>
    <alternativeName>
        <fullName evidence="3">PLP-independent amino acid racemase</fullName>
    </alternativeName>
</protein>
<dbReference type="PANTHER" id="PTHR31689:SF0">
    <property type="entry name" value="DIAMINOPIMELATE EPIMERASE"/>
    <property type="match status" value="1"/>
</dbReference>
<evidence type="ECO:0000256" key="4">
    <source>
        <dbReference type="NCBIfam" id="TIGR00652"/>
    </source>
</evidence>
<dbReference type="Proteomes" id="UP000252915">
    <property type="component" value="Unassembled WGS sequence"/>
</dbReference>
<feature type="site" description="Could be important to modulate the pK values of the two catalytic cysteine residues" evidence="3">
    <location>
        <position position="151"/>
    </location>
</feature>
<comment type="subunit">
    <text evidence="3">Homodimer.</text>
</comment>
<evidence type="ECO:0000313" key="5">
    <source>
        <dbReference type="EMBL" id="RCL45044.1"/>
    </source>
</evidence>
<dbReference type="GO" id="GO:0008837">
    <property type="term" value="F:diaminopimelate epimerase activity"/>
    <property type="evidence" value="ECO:0007669"/>
    <property type="project" value="UniProtKB-UniRule"/>
</dbReference>
<comment type="similarity">
    <text evidence="1 3">Belongs to the diaminopimelate epimerase family.</text>
</comment>
<evidence type="ECO:0000256" key="3">
    <source>
        <dbReference type="HAMAP-Rule" id="MF_00197"/>
    </source>
</evidence>
<dbReference type="EC" id="5.1.1.7" evidence="3 4"/>
<keyword evidence="3" id="KW-0457">Lysine biosynthesis</keyword>
<dbReference type="EMBL" id="QOPI01000005">
    <property type="protein sequence ID" value="RCL45044.1"/>
    <property type="molecule type" value="Genomic_DNA"/>
</dbReference>
<feature type="binding site" evidence="3">
    <location>
        <position position="65"/>
    </location>
    <ligand>
        <name>substrate</name>
    </ligand>
</feature>
<keyword evidence="3" id="KW-0963">Cytoplasm</keyword>
<organism evidence="5 6">
    <name type="scientific">SAR86 cluster bacterium</name>
    <dbReference type="NCBI Taxonomy" id="2030880"/>
    <lineage>
        <taxon>Bacteria</taxon>
        <taxon>Pseudomonadati</taxon>
        <taxon>Pseudomonadota</taxon>
        <taxon>Gammaproteobacteria</taxon>
        <taxon>SAR86 cluster</taxon>
    </lineage>
</organism>
<dbReference type="AlphaFoldDB" id="A0A368C7G5"/>
<comment type="pathway">
    <text evidence="3">Amino-acid biosynthesis; L-lysine biosynthesis via DAP pathway; DL-2,6-diaminopimelate from LL-2,6-diaminopimelate: step 1/1.</text>
</comment>
<dbReference type="GO" id="GO:0005829">
    <property type="term" value="C:cytosol"/>
    <property type="evidence" value="ECO:0007669"/>
    <property type="project" value="TreeGrafter"/>
</dbReference>
<dbReference type="SUPFAM" id="SSF54506">
    <property type="entry name" value="Diaminopimelate epimerase-like"/>
    <property type="match status" value="2"/>
</dbReference>
<feature type="binding site" evidence="3">
    <location>
        <position position="181"/>
    </location>
    <ligand>
        <name>substrate</name>
    </ligand>
</feature>
<comment type="caution">
    <text evidence="5">The sequence shown here is derived from an EMBL/GenBank/DDBJ whole genome shotgun (WGS) entry which is preliminary data.</text>
</comment>
<dbReference type="NCBIfam" id="TIGR00652">
    <property type="entry name" value="DapF"/>
    <property type="match status" value="1"/>
</dbReference>
<keyword evidence="2 3" id="KW-0413">Isomerase</keyword>
<feature type="active site" description="Proton donor" evidence="3">
    <location>
        <position position="74"/>
    </location>
</feature>